<dbReference type="Pfam" id="PF00675">
    <property type="entry name" value="Peptidase_M16"/>
    <property type="match status" value="1"/>
</dbReference>
<dbReference type="Gene3D" id="3.30.830.10">
    <property type="entry name" value="Metalloenzyme, LuxS/M16 peptidase-like"/>
    <property type="match status" value="2"/>
</dbReference>
<evidence type="ECO:0000259" key="3">
    <source>
        <dbReference type="Pfam" id="PF05193"/>
    </source>
</evidence>
<dbReference type="Proteomes" id="UP000318081">
    <property type="component" value="Chromosome"/>
</dbReference>
<feature type="domain" description="Peptidase M16 N-terminal" evidence="2">
    <location>
        <begin position="37"/>
        <end position="162"/>
    </location>
</feature>
<name>A0ABX5XPT6_9BACT</name>
<evidence type="ECO:0000259" key="2">
    <source>
        <dbReference type="Pfam" id="PF00675"/>
    </source>
</evidence>
<evidence type="ECO:0000313" key="5">
    <source>
        <dbReference type="Proteomes" id="UP000318081"/>
    </source>
</evidence>
<evidence type="ECO:0000256" key="1">
    <source>
        <dbReference type="SAM" id="MobiDB-lite"/>
    </source>
</evidence>
<proteinExistence type="predicted"/>
<dbReference type="EMBL" id="CP036432">
    <property type="protein sequence ID" value="QDV84015.1"/>
    <property type="molecule type" value="Genomic_DNA"/>
</dbReference>
<dbReference type="InterPro" id="IPR011765">
    <property type="entry name" value="Pept_M16_N"/>
</dbReference>
<reference evidence="4 5" key="1">
    <citation type="submission" date="2019-02" db="EMBL/GenBank/DDBJ databases">
        <title>Deep-cultivation of Planctomycetes and their phenomic and genomic characterization uncovers novel biology.</title>
        <authorList>
            <person name="Wiegand S."/>
            <person name="Jogler M."/>
            <person name="Boedeker C."/>
            <person name="Pinto D."/>
            <person name="Vollmers J."/>
            <person name="Rivas-Marin E."/>
            <person name="Kohn T."/>
            <person name="Peeters S.H."/>
            <person name="Heuer A."/>
            <person name="Rast P."/>
            <person name="Oberbeckmann S."/>
            <person name="Bunk B."/>
            <person name="Jeske O."/>
            <person name="Meyerdierks A."/>
            <person name="Storesund J.E."/>
            <person name="Kallscheuer N."/>
            <person name="Luecker S."/>
            <person name="Lage O.M."/>
            <person name="Pohl T."/>
            <person name="Merkel B.J."/>
            <person name="Hornburger P."/>
            <person name="Mueller R.-W."/>
            <person name="Bruemmer F."/>
            <person name="Labrenz M."/>
            <person name="Spormann A.M."/>
            <person name="Op den Camp H."/>
            <person name="Overmann J."/>
            <person name="Amann R."/>
            <person name="Jetten M.S.M."/>
            <person name="Mascher T."/>
            <person name="Medema M.H."/>
            <person name="Devos D.P."/>
            <person name="Kaster A.-K."/>
            <person name="Ovreas L."/>
            <person name="Rohde M."/>
            <person name="Galperin M.Y."/>
            <person name="Jogler C."/>
        </authorList>
    </citation>
    <scope>NUCLEOTIDE SEQUENCE [LARGE SCALE GENOMIC DNA]</scope>
    <source>
        <strain evidence="4 5">TBK1r</strain>
    </source>
</reference>
<feature type="domain" description="Peptidase M16 C-terminal" evidence="3">
    <location>
        <begin position="180"/>
        <end position="347"/>
    </location>
</feature>
<dbReference type="InterPro" id="IPR007863">
    <property type="entry name" value="Peptidase_M16_C"/>
</dbReference>
<dbReference type="RefSeq" id="WP_145211673.1">
    <property type="nucleotide sequence ID" value="NZ_CP036432.1"/>
</dbReference>
<dbReference type="PANTHER" id="PTHR11851">
    <property type="entry name" value="METALLOPROTEASE"/>
    <property type="match status" value="1"/>
</dbReference>
<gene>
    <name evidence="4" type="ORF">TBK1r_29580</name>
</gene>
<dbReference type="PANTHER" id="PTHR11851:SF219">
    <property type="entry name" value="HYPOTHETICAL ZINC PROTEASE"/>
    <property type="match status" value="1"/>
</dbReference>
<accession>A0ABX5XPT6</accession>
<sequence length="421" mass="45949">MSTSTKSAADQSSQSEITTHPLPCGMTVLVQPMPWLRTAAFTLSLRSGIQTEPDNRAGLASMVCEMVQRGAGSFSSRDLVAMQDNLGMDRNSGVSTATSSFGAAMPAESFGEALKLYADIVRRPHLPADQIEDARMMMIQELRAIEDEPTQRVMKRVRELHYGSRLGRGNQGTMESLAAINSDDIRQFYQANYHAGGAILTVAGRVEADTVVQLAQEAFGDWRTENVDDAPLPSGAPVYEHIQAASSQTHIAFAFPSIPYGHPDYFAMRAGIGILSDGMSSRLFDRVREKRGLCYTVSASCHSLINAGGVFGYAGTTPARAQETLDVTLGEIRNLPSDLEQSELDRWKVRIESGLIMEQESSASRASSLASDFYQIGRAMPTAELSEIIEALTLDDVKGYWEQHPPSDYRIVTLGPEKLNV</sequence>
<organism evidence="4 5">
    <name type="scientific">Stieleria magnilauensis</name>
    <dbReference type="NCBI Taxonomy" id="2527963"/>
    <lineage>
        <taxon>Bacteria</taxon>
        <taxon>Pseudomonadati</taxon>
        <taxon>Planctomycetota</taxon>
        <taxon>Planctomycetia</taxon>
        <taxon>Pirellulales</taxon>
        <taxon>Pirellulaceae</taxon>
        <taxon>Stieleria</taxon>
    </lineage>
</organism>
<feature type="region of interest" description="Disordered" evidence="1">
    <location>
        <begin position="1"/>
        <end position="20"/>
    </location>
</feature>
<dbReference type="InterPro" id="IPR011249">
    <property type="entry name" value="Metalloenz_LuxS/M16"/>
</dbReference>
<protein>
    <submittedName>
        <fullName evidence="4">Peptidase M16 inactive domain protein</fullName>
    </submittedName>
</protein>
<dbReference type="Pfam" id="PF05193">
    <property type="entry name" value="Peptidase_M16_C"/>
    <property type="match status" value="1"/>
</dbReference>
<feature type="compositionally biased region" description="Polar residues" evidence="1">
    <location>
        <begin position="1"/>
        <end position="18"/>
    </location>
</feature>
<dbReference type="SUPFAM" id="SSF63411">
    <property type="entry name" value="LuxS/MPP-like metallohydrolase"/>
    <property type="match status" value="2"/>
</dbReference>
<keyword evidence="5" id="KW-1185">Reference proteome</keyword>
<evidence type="ECO:0000313" key="4">
    <source>
        <dbReference type="EMBL" id="QDV84015.1"/>
    </source>
</evidence>
<dbReference type="InterPro" id="IPR050361">
    <property type="entry name" value="MPP/UQCRC_Complex"/>
</dbReference>